<organism evidence="2 3">
    <name type="scientific">Aeromonas veronii</name>
    <dbReference type="NCBI Taxonomy" id="654"/>
    <lineage>
        <taxon>Bacteria</taxon>
        <taxon>Pseudomonadati</taxon>
        <taxon>Pseudomonadota</taxon>
        <taxon>Gammaproteobacteria</taxon>
        <taxon>Aeromonadales</taxon>
        <taxon>Aeromonadaceae</taxon>
        <taxon>Aeromonas</taxon>
    </lineage>
</organism>
<reference evidence="2 3" key="1">
    <citation type="submission" date="2019-10" db="EMBL/GenBank/DDBJ databases">
        <authorList>
            <person name="Karimi E."/>
        </authorList>
    </citation>
    <scope>NUCLEOTIDE SEQUENCE [LARGE SCALE GENOMIC DNA]</scope>
    <source>
        <strain evidence="2">Aeromonas sp. 8C</strain>
    </source>
</reference>
<evidence type="ECO:0000313" key="3">
    <source>
        <dbReference type="Proteomes" id="UP000439123"/>
    </source>
</evidence>
<evidence type="ECO:0000313" key="2">
    <source>
        <dbReference type="EMBL" id="VXA88926.1"/>
    </source>
</evidence>
<accession>A0A653LBJ5</accession>
<name>A0A653LBJ5_AERVE</name>
<sequence length="21" mass="2238">MQMEAEVVNMGLPCSQQAAEA</sequence>
<dbReference type="EMBL" id="CABWLC010000020">
    <property type="protein sequence ID" value="VXA88926.1"/>
    <property type="molecule type" value="Genomic_DNA"/>
</dbReference>
<proteinExistence type="predicted"/>
<gene>
    <name evidence="2" type="ORF">AERO8C_70555</name>
</gene>
<dbReference type="AlphaFoldDB" id="A0A653LBJ5"/>
<evidence type="ECO:0000256" key="1">
    <source>
        <dbReference type="SAM" id="MobiDB-lite"/>
    </source>
</evidence>
<dbReference type="Proteomes" id="UP000439123">
    <property type="component" value="Unassembled WGS sequence"/>
</dbReference>
<protein>
    <submittedName>
        <fullName evidence="2">Uncharacterized protein</fullName>
    </submittedName>
</protein>
<feature type="region of interest" description="Disordered" evidence="1">
    <location>
        <begin position="1"/>
        <end position="21"/>
    </location>
</feature>